<feature type="binding site" evidence="12">
    <location>
        <position position="85"/>
    </location>
    <ligand>
        <name>Zn(2+)</name>
        <dbReference type="ChEBI" id="CHEBI:29105"/>
        <note>ligand shared between dimeric partners</note>
    </ligand>
</feature>
<dbReference type="GO" id="GO:0005737">
    <property type="term" value="C:cytoplasm"/>
    <property type="evidence" value="ECO:0007669"/>
    <property type="project" value="UniProtKB-SubCell"/>
</dbReference>
<dbReference type="Pfam" id="PF01502">
    <property type="entry name" value="PRA-CH"/>
    <property type="match status" value="1"/>
</dbReference>
<dbReference type="GO" id="GO:0008270">
    <property type="term" value="F:zinc ion binding"/>
    <property type="evidence" value="ECO:0007669"/>
    <property type="project" value="UniProtKB-UniRule"/>
</dbReference>
<feature type="binding site" evidence="12">
    <location>
        <position position="109"/>
    </location>
    <ligand>
        <name>Zn(2+)</name>
        <dbReference type="ChEBI" id="CHEBI:29105"/>
        <note>ligand shared between dimeric partners</note>
    </ligand>
</feature>
<evidence type="ECO:0000256" key="2">
    <source>
        <dbReference type="ARBA" id="ARBA00001460"/>
    </source>
</evidence>
<comment type="subunit">
    <text evidence="12">Homodimer.</text>
</comment>
<dbReference type="HAMAP" id="MF_01021">
    <property type="entry name" value="HisI"/>
    <property type="match status" value="1"/>
</dbReference>
<comment type="similarity">
    <text evidence="12">Belongs to the PRA-CH family.</text>
</comment>
<evidence type="ECO:0000313" key="14">
    <source>
        <dbReference type="EMBL" id="AGF46579.1"/>
    </source>
</evidence>
<dbReference type="FunFam" id="3.10.20.810:FF:000001">
    <property type="entry name" value="Histidine biosynthesis bifunctional protein HisIE"/>
    <property type="match status" value="1"/>
</dbReference>
<comment type="similarity">
    <text evidence="5">In the C-terminal section; belongs to the PRA-PH family.</text>
</comment>
<feature type="binding site" evidence="12">
    <location>
        <position position="88"/>
    </location>
    <ligand>
        <name>Mg(2+)</name>
        <dbReference type="ChEBI" id="CHEBI:18420"/>
    </ligand>
</feature>
<gene>
    <name evidence="12" type="primary">hisI</name>
    <name evidence="14" type="ORF">CDSE_0224</name>
</gene>
<comment type="cofactor">
    <cofactor evidence="12">
        <name>Mg(2+)</name>
        <dbReference type="ChEBI" id="CHEBI:18420"/>
    </cofactor>
    <text evidence="12">Binds 1 Mg(2+) ion per subunit.</text>
</comment>
<evidence type="ECO:0000256" key="11">
    <source>
        <dbReference type="ARBA" id="ARBA00023102"/>
    </source>
</evidence>
<dbReference type="GO" id="GO:0004635">
    <property type="term" value="F:phosphoribosyl-AMP cyclohydrolase activity"/>
    <property type="evidence" value="ECO:0007669"/>
    <property type="project" value="UniProtKB-UniRule"/>
</dbReference>
<organism evidence="14 15">
    <name type="scientific">Candidatus Kinetoplastidibacterium desouzai TCC079E</name>
    <dbReference type="NCBI Taxonomy" id="1208919"/>
    <lineage>
        <taxon>Bacteria</taxon>
        <taxon>Pseudomonadati</taxon>
        <taxon>Pseudomonadota</taxon>
        <taxon>Betaproteobacteria</taxon>
        <taxon>Candidatus Kinetoplastidibacterium</taxon>
    </lineage>
</organism>
<dbReference type="SUPFAM" id="SSF141734">
    <property type="entry name" value="HisI-like"/>
    <property type="match status" value="1"/>
</dbReference>
<dbReference type="AlphaFoldDB" id="M1LTB4"/>
<proteinExistence type="inferred from homology"/>
<dbReference type="GO" id="GO:0000287">
    <property type="term" value="F:magnesium ion binding"/>
    <property type="evidence" value="ECO:0007669"/>
    <property type="project" value="UniProtKB-UniRule"/>
</dbReference>
<dbReference type="HOGENOM" id="CLU_048577_5_0_4"/>
<comment type="similarity">
    <text evidence="6">In the N-terminal section; belongs to the PRA-CH family.</text>
</comment>
<dbReference type="EMBL" id="CP003803">
    <property type="protein sequence ID" value="AGF46579.1"/>
    <property type="molecule type" value="Genomic_DNA"/>
</dbReference>
<comment type="subcellular location">
    <subcellularLocation>
        <location evidence="12">Cytoplasm</location>
    </subcellularLocation>
</comment>
<evidence type="ECO:0000256" key="6">
    <source>
        <dbReference type="ARBA" id="ARBA00008299"/>
    </source>
</evidence>
<comment type="pathway">
    <text evidence="3 12">Amino-acid biosynthesis; L-histidine biosynthesis; L-histidine from 5-phospho-alpha-D-ribose 1-diphosphate: step 3/9.</text>
</comment>
<evidence type="ECO:0000259" key="13">
    <source>
        <dbReference type="Pfam" id="PF01502"/>
    </source>
</evidence>
<dbReference type="Gene3D" id="3.10.20.810">
    <property type="entry name" value="Phosphoribosyl-AMP cyclohydrolase"/>
    <property type="match status" value="1"/>
</dbReference>
<comment type="catalytic activity">
    <reaction evidence="2">
        <text>1-(5-phospho-beta-D-ribosyl)-ATP + H2O = 1-(5-phospho-beta-D-ribosyl)-5'-AMP + diphosphate + H(+)</text>
        <dbReference type="Rhea" id="RHEA:22828"/>
        <dbReference type="ChEBI" id="CHEBI:15377"/>
        <dbReference type="ChEBI" id="CHEBI:15378"/>
        <dbReference type="ChEBI" id="CHEBI:33019"/>
        <dbReference type="ChEBI" id="CHEBI:59457"/>
        <dbReference type="ChEBI" id="CHEBI:73183"/>
        <dbReference type="EC" id="3.6.1.31"/>
    </reaction>
</comment>
<accession>M1LTB4</accession>
<evidence type="ECO:0000256" key="7">
    <source>
        <dbReference type="ARBA" id="ARBA00022490"/>
    </source>
</evidence>
<evidence type="ECO:0000256" key="10">
    <source>
        <dbReference type="ARBA" id="ARBA00022833"/>
    </source>
</evidence>
<dbReference type="RefSeq" id="WP_015395990.1">
    <property type="nucleotide sequence ID" value="NC_020294.1"/>
</dbReference>
<name>M1LTB4_9PROT</name>
<dbReference type="eggNOG" id="COG0139">
    <property type="taxonomic scope" value="Bacteria"/>
</dbReference>
<sequence>MEYDVNQPKTWLETVNFNSDGLVPVIAQDYKKNTVLMFAWMNKEALQLTVESGNAIYWSRSRQKLWKKGEESGHIQIIHEIRLDCDQDVILLKVEQLGNISCHTGRNSCFFKKLNNINNNQKNNKDNIIYWEELNTILKNPKDIYR</sequence>
<feature type="binding site" evidence="12">
    <location>
        <position position="86"/>
    </location>
    <ligand>
        <name>Mg(2+)</name>
        <dbReference type="ChEBI" id="CHEBI:18420"/>
    </ligand>
</feature>
<evidence type="ECO:0000256" key="1">
    <source>
        <dbReference type="ARBA" id="ARBA00000024"/>
    </source>
</evidence>
<evidence type="ECO:0000256" key="3">
    <source>
        <dbReference type="ARBA" id="ARBA00005169"/>
    </source>
</evidence>
<feature type="domain" description="Phosphoribosyl-AMP cyclohydrolase" evidence="13">
    <location>
        <begin position="37"/>
        <end position="111"/>
    </location>
</feature>
<comment type="pathway">
    <text evidence="4">Amino-acid biosynthesis; L-histidine biosynthesis; L-histidine from 5-phospho-alpha-D-ribose 1-diphosphate: step 2/9.</text>
</comment>
<evidence type="ECO:0000256" key="12">
    <source>
        <dbReference type="HAMAP-Rule" id="MF_01021"/>
    </source>
</evidence>
<keyword evidence="10 12" id="KW-0862">Zinc</keyword>
<dbReference type="InterPro" id="IPR038019">
    <property type="entry name" value="PRib_AMP_CycHydrolase_sf"/>
</dbReference>
<evidence type="ECO:0000256" key="9">
    <source>
        <dbReference type="ARBA" id="ARBA00022801"/>
    </source>
</evidence>
<feature type="binding site" evidence="12">
    <location>
        <position position="102"/>
    </location>
    <ligand>
        <name>Zn(2+)</name>
        <dbReference type="ChEBI" id="CHEBI:29105"/>
        <note>ligand shared between dimeric partners</note>
    </ligand>
</feature>
<evidence type="ECO:0000256" key="5">
    <source>
        <dbReference type="ARBA" id="ARBA00007731"/>
    </source>
</evidence>
<dbReference type="GO" id="GO:0004636">
    <property type="term" value="F:phosphoribosyl-ATP diphosphatase activity"/>
    <property type="evidence" value="ECO:0007669"/>
    <property type="project" value="UniProtKB-EC"/>
</dbReference>
<dbReference type="InterPro" id="IPR026660">
    <property type="entry name" value="PRA-CH"/>
</dbReference>
<dbReference type="InterPro" id="IPR002496">
    <property type="entry name" value="PRib_AMP_CycHydrolase_dom"/>
</dbReference>
<dbReference type="KEGG" id="kde:CDSE_0224"/>
<dbReference type="GO" id="GO:0000105">
    <property type="term" value="P:L-histidine biosynthetic process"/>
    <property type="evidence" value="ECO:0007669"/>
    <property type="project" value="UniProtKB-UniRule"/>
</dbReference>
<keyword evidence="9 12" id="KW-0378">Hydrolase</keyword>
<dbReference type="NCBIfam" id="NF000768">
    <property type="entry name" value="PRK00051.1"/>
    <property type="match status" value="1"/>
</dbReference>
<comment type="cofactor">
    <cofactor evidence="12">
        <name>Zn(2+)</name>
        <dbReference type="ChEBI" id="CHEBI:29105"/>
    </cofactor>
    <text evidence="12">Binds 1 zinc ion per subunit.</text>
</comment>
<keyword evidence="7 12" id="KW-0963">Cytoplasm</keyword>
<keyword evidence="12" id="KW-0479">Metal-binding</keyword>
<dbReference type="EC" id="3.5.4.19" evidence="12"/>
<keyword evidence="12" id="KW-0460">Magnesium</keyword>
<feature type="binding site" evidence="12">
    <location>
        <position position="84"/>
    </location>
    <ligand>
        <name>Mg(2+)</name>
        <dbReference type="ChEBI" id="CHEBI:18420"/>
    </ligand>
</feature>
<keyword evidence="15" id="KW-1185">Reference proteome</keyword>
<protein>
    <recommendedName>
        <fullName evidence="12">Phosphoribosyl-AMP cyclohydrolase</fullName>
        <shortName evidence="12">PRA-CH</shortName>
        <ecNumber evidence="12">3.5.4.19</ecNumber>
    </recommendedName>
</protein>
<keyword evidence="8 12" id="KW-0028">Amino-acid biosynthesis</keyword>
<evidence type="ECO:0000256" key="8">
    <source>
        <dbReference type="ARBA" id="ARBA00022605"/>
    </source>
</evidence>
<keyword evidence="11 12" id="KW-0368">Histidine biosynthesis</keyword>
<comment type="catalytic activity">
    <reaction evidence="1 12">
        <text>1-(5-phospho-beta-D-ribosyl)-5'-AMP + H2O = 1-(5-phospho-beta-D-ribosyl)-5-[(5-phospho-beta-D-ribosylamino)methylideneamino]imidazole-4-carboxamide</text>
        <dbReference type="Rhea" id="RHEA:20049"/>
        <dbReference type="ChEBI" id="CHEBI:15377"/>
        <dbReference type="ChEBI" id="CHEBI:58435"/>
        <dbReference type="ChEBI" id="CHEBI:59457"/>
        <dbReference type="EC" id="3.5.4.19"/>
    </reaction>
</comment>
<evidence type="ECO:0000313" key="15">
    <source>
        <dbReference type="Proteomes" id="UP000011547"/>
    </source>
</evidence>
<reference evidence="14 15" key="1">
    <citation type="journal article" date="2013" name="Genome Biol. Evol.">
        <title>Genome evolution and phylogenomic analysis of candidatus kinetoplastibacterium, the betaproteobacterial endosymbionts of strigomonas and angomonas.</title>
        <authorList>
            <person name="Alves J.M."/>
            <person name="Serrano M.G."/>
            <person name="Maia da Silva F."/>
            <person name="Voegtly L.J."/>
            <person name="Matveyev A.V."/>
            <person name="Teixeira M.M."/>
            <person name="Camargo E.P."/>
            <person name="Buck G.A."/>
        </authorList>
    </citation>
    <scope>NUCLEOTIDE SEQUENCE [LARGE SCALE GENOMIC DNA]</scope>
    <source>
        <strain evidence="14 15">TCC079E</strain>
    </source>
</reference>
<comment type="function">
    <text evidence="12">Catalyzes the hydrolysis of the adenine ring of phosphoribosyl-AMP.</text>
</comment>
<dbReference type="STRING" id="1208919.CDSE_0224"/>
<dbReference type="PATRIC" id="fig|1208919.3.peg.17"/>
<dbReference type="PANTHER" id="PTHR42945:SF1">
    <property type="entry name" value="HISTIDINE BIOSYNTHESIS BIFUNCTIONAL PROTEIN HIS7"/>
    <property type="match status" value="1"/>
</dbReference>
<dbReference type="PANTHER" id="PTHR42945">
    <property type="entry name" value="HISTIDINE BIOSYNTHESIS BIFUNCTIONAL PROTEIN"/>
    <property type="match status" value="1"/>
</dbReference>
<dbReference type="OrthoDB" id="9795769at2"/>
<dbReference type="UniPathway" id="UPA00031">
    <property type="reaction ID" value="UER00008"/>
</dbReference>
<dbReference type="Proteomes" id="UP000011547">
    <property type="component" value="Chromosome"/>
</dbReference>
<evidence type="ECO:0000256" key="4">
    <source>
        <dbReference type="ARBA" id="ARBA00005204"/>
    </source>
</evidence>